<organism evidence="2 3">
    <name type="scientific">Pseudomonas tehranensis</name>
    <dbReference type="NCBI Taxonomy" id="2745502"/>
    <lineage>
        <taxon>Bacteria</taxon>
        <taxon>Pseudomonadati</taxon>
        <taxon>Pseudomonadota</taxon>
        <taxon>Gammaproteobacteria</taxon>
        <taxon>Pseudomonadales</taxon>
        <taxon>Pseudomonadaceae</taxon>
        <taxon>Pseudomonas</taxon>
    </lineage>
</organism>
<evidence type="ECO:0008006" key="4">
    <source>
        <dbReference type="Google" id="ProtNLM"/>
    </source>
</evidence>
<feature type="region of interest" description="Disordered" evidence="1">
    <location>
        <begin position="229"/>
        <end position="249"/>
    </location>
</feature>
<protein>
    <recommendedName>
        <fullName evidence="4">Lipoprotein</fullName>
    </recommendedName>
</protein>
<dbReference type="PROSITE" id="PS51257">
    <property type="entry name" value="PROKAR_LIPOPROTEIN"/>
    <property type="match status" value="1"/>
</dbReference>
<evidence type="ECO:0000313" key="2">
    <source>
        <dbReference type="EMBL" id="MBC3346187.1"/>
    </source>
</evidence>
<accession>A0ABR6UNU3</accession>
<feature type="compositionally biased region" description="Basic and acidic residues" evidence="1">
    <location>
        <begin position="239"/>
        <end position="249"/>
    </location>
</feature>
<evidence type="ECO:0000313" key="3">
    <source>
        <dbReference type="Proteomes" id="UP000617171"/>
    </source>
</evidence>
<reference evidence="2 3" key="1">
    <citation type="journal article" date="2020" name="Microorganisms">
        <title>Reliable Identification of Environmental Pseudomonas Isolates Using the rpoD Gene.</title>
        <authorList>
            <consortium name="The Broad Institute Genome Sequencing Platform"/>
            <person name="Girard L."/>
            <person name="Lood C."/>
            <person name="Rokni-Zadeh H."/>
            <person name="van Noort V."/>
            <person name="Lavigne R."/>
            <person name="De Mot R."/>
        </authorList>
    </citation>
    <scope>NUCLEOTIDE SEQUENCE [LARGE SCALE GENOMIC DNA]</scope>
    <source>
        <strain evidence="2 3">SWRI196</strain>
    </source>
</reference>
<sequence length="360" mass="39650">MNKIICSIIVCSSISGCSIKSAGPYSESGWSTLSPPQADALGASILEFKGNNHLGDYVKRVKPNQIEYRDSLSSYSQTDVSNFKGGLDLTIKGISADLNYETDGSSSKIANNLKVSKVKEATMVNEENRWFVYQCLIAGSYEFSARKKSSTNIGIDAAQSEWAKALGMEKASIGISSNPTSPDELKIKVDKPNVCLSYIAAKFEPNEPFFSFMRPKTSYITGGQETEEYPSSFTLRPGQESRERTADIKNRKSSSKTLYRLKVTKSESDTLQLRVCKTPRGLSSIVEEEQNSSVSDPCSQILLEAGTGSWRGPYILGLEKPTEDDLVLITLNLDARTVTSDSISIKEPRINVSQFKIKYK</sequence>
<proteinExistence type="predicted"/>
<dbReference type="Proteomes" id="UP000617171">
    <property type="component" value="Unassembled WGS sequence"/>
</dbReference>
<keyword evidence="3" id="KW-1185">Reference proteome</keyword>
<comment type="caution">
    <text evidence="2">The sequence shown here is derived from an EMBL/GenBank/DDBJ whole genome shotgun (WGS) entry which is preliminary data.</text>
</comment>
<evidence type="ECO:0000256" key="1">
    <source>
        <dbReference type="SAM" id="MobiDB-lite"/>
    </source>
</evidence>
<dbReference type="RefSeq" id="WP_186654646.1">
    <property type="nucleotide sequence ID" value="NZ_JABWQV010000018.1"/>
</dbReference>
<dbReference type="EMBL" id="JABWQV010000018">
    <property type="protein sequence ID" value="MBC3346187.1"/>
    <property type="molecule type" value="Genomic_DNA"/>
</dbReference>
<name>A0ABR6UNU3_9PSED</name>
<gene>
    <name evidence="2" type="ORF">HU811_06015</name>
</gene>